<evidence type="ECO:0000313" key="2">
    <source>
        <dbReference type="Proteomes" id="UP000187485"/>
    </source>
</evidence>
<proteinExistence type="predicted"/>
<dbReference type="GO" id="GO:0003964">
    <property type="term" value="F:RNA-directed DNA polymerase activity"/>
    <property type="evidence" value="ECO:0007669"/>
    <property type="project" value="UniProtKB-KW"/>
</dbReference>
<dbReference type="AlphaFoldDB" id="A0A1L8CXE0"/>
<dbReference type="STRING" id="870242.cpu_20440"/>
<dbReference type="Proteomes" id="UP000187485">
    <property type="component" value="Unassembled WGS sequence"/>
</dbReference>
<organism evidence="1 2">
    <name type="scientific">Carboxydothermus pertinax</name>
    <dbReference type="NCBI Taxonomy" id="870242"/>
    <lineage>
        <taxon>Bacteria</taxon>
        <taxon>Bacillati</taxon>
        <taxon>Bacillota</taxon>
        <taxon>Clostridia</taxon>
        <taxon>Thermoanaerobacterales</taxon>
        <taxon>Thermoanaerobacteraceae</taxon>
        <taxon>Carboxydothermus</taxon>
    </lineage>
</organism>
<keyword evidence="2" id="KW-1185">Reference proteome</keyword>
<name>A0A1L8CXE0_9THEO</name>
<dbReference type="EMBL" id="BDJK01000055">
    <property type="protein sequence ID" value="GAV23534.1"/>
    <property type="molecule type" value="Genomic_DNA"/>
</dbReference>
<keyword evidence="1" id="KW-0695">RNA-directed DNA polymerase</keyword>
<keyword evidence="1" id="KW-0548">Nucleotidyltransferase</keyword>
<sequence>METKLAKIAQVAKERPKEQFTSLAHLISLDMLLKCHRELSSNKAPGIDAITKARYEEKSRKTSRDFMKG</sequence>
<gene>
    <name evidence="1" type="ORF">cpu_20440</name>
</gene>
<protein>
    <submittedName>
        <fullName evidence="1">Reverse transcriptase</fullName>
    </submittedName>
</protein>
<evidence type="ECO:0000313" key="1">
    <source>
        <dbReference type="EMBL" id="GAV23534.1"/>
    </source>
</evidence>
<reference evidence="2" key="1">
    <citation type="submission" date="2016-12" db="EMBL/GenBank/DDBJ databases">
        <title>Draft Genome Sequences od Carboxydothermus pertinax and islandicus, Hydrogenogenic Carboxydotrophic Bacteria.</title>
        <authorList>
            <person name="Fukuyama Y."/>
            <person name="Ohmae K."/>
            <person name="Yoneda Y."/>
            <person name="Yoshida T."/>
            <person name="Sako Y."/>
        </authorList>
    </citation>
    <scope>NUCLEOTIDE SEQUENCE [LARGE SCALE GENOMIC DNA]</scope>
    <source>
        <strain evidence="2">Ug1</strain>
    </source>
</reference>
<keyword evidence="1" id="KW-0808">Transferase</keyword>
<comment type="caution">
    <text evidence="1">The sequence shown here is derived from an EMBL/GenBank/DDBJ whole genome shotgun (WGS) entry which is preliminary data.</text>
</comment>
<accession>A0A1L8CXE0</accession>